<comment type="similarity">
    <text evidence="1">Belongs to the peptidase M67A family. CSN5 subfamily.</text>
</comment>
<feature type="compositionally biased region" description="Basic and acidic residues" evidence="8">
    <location>
        <begin position="406"/>
        <end position="415"/>
    </location>
</feature>
<evidence type="ECO:0000256" key="6">
    <source>
        <dbReference type="ARBA" id="ARBA00022833"/>
    </source>
</evidence>
<evidence type="ECO:0000313" key="10">
    <source>
        <dbReference type="EMBL" id="KRX27118.1"/>
    </source>
</evidence>
<proteinExistence type="inferred from homology"/>
<evidence type="ECO:0000259" key="9">
    <source>
        <dbReference type="PROSITE" id="PS50249"/>
    </source>
</evidence>
<keyword evidence="7" id="KW-0482">Metalloprotease</keyword>
<gene>
    <name evidence="10" type="primary">CSN5</name>
    <name evidence="10" type="ORF">T07_1393</name>
</gene>
<evidence type="ECO:0000256" key="3">
    <source>
        <dbReference type="ARBA" id="ARBA00022723"/>
    </source>
</evidence>
<dbReference type="STRING" id="6336.A0A0V0SK35"/>
<evidence type="ECO:0000256" key="5">
    <source>
        <dbReference type="ARBA" id="ARBA00022801"/>
    </source>
</evidence>
<protein>
    <submittedName>
        <fullName evidence="10">COP9 signalosome complex subunit 5</fullName>
    </submittedName>
</protein>
<accession>A0A0V0SK35</accession>
<keyword evidence="2" id="KW-0645">Protease</keyword>
<dbReference type="InterPro" id="IPR050242">
    <property type="entry name" value="JAMM_MPN+_peptidase_M67A"/>
</dbReference>
<dbReference type="GO" id="GO:0006508">
    <property type="term" value="P:proteolysis"/>
    <property type="evidence" value="ECO:0007669"/>
    <property type="project" value="UniProtKB-KW"/>
</dbReference>
<evidence type="ECO:0000256" key="7">
    <source>
        <dbReference type="ARBA" id="ARBA00023049"/>
    </source>
</evidence>
<dbReference type="Pfam" id="PF01398">
    <property type="entry name" value="JAB"/>
    <property type="match status" value="1"/>
</dbReference>
<dbReference type="OrthoDB" id="10266268at2759"/>
<keyword evidence="6" id="KW-0862">Zinc</keyword>
<comment type="caution">
    <text evidence="10">The sequence shown here is derived from an EMBL/GenBank/DDBJ whole genome shotgun (WGS) entry which is preliminary data.</text>
</comment>
<evidence type="ECO:0000256" key="8">
    <source>
        <dbReference type="SAM" id="MobiDB-lite"/>
    </source>
</evidence>
<dbReference type="AlphaFoldDB" id="A0A0V0SK35"/>
<dbReference type="CDD" id="cd08069">
    <property type="entry name" value="MPN_RPN11_CSN5"/>
    <property type="match status" value="1"/>
</dbReference>
<evidence type="ECO:0000256" key="2">
    <source>
        <dbReference type="ARBA" id="ARBA00022670"/>
    </source>
</evidence>
<dbReference type="GO" id="GO:0008180">
    <property type="term" value="C:COP9 signalosome"/>
    <property type="evidence" value="ECO:0007669"/>
    <property type="project" value="UniProtKB-KW"/>
</dbReference>
<evidence type="ECO:0000313" key="11">
    <source>
        <dbReference type="Proteomes" id="UP000054630"/>
    </source>
</evidence>
<dbReference type="GO" id="GO:0008237">
    <property type="term" value="F:metallopeptidase activity"/>
    <property type="evidence" value="ECO:0007669"/>
    <property type="project" value="UniProtKB-KW"/>
</dbReference>
<dbReference type="GO" id="GO:0046872">
    <property type="term" value="F:metal ion binding"/>
    <property type="evidence" value="ECO:0007669"/>
    <property type="project" value="UniProtKB-KW"/>
</dbReference>
<dbReference type="SMART" id="SM00232">
    <property type="entry name" value="JAB_MPN"/>
    <property type="match status" value="1"/>
</dbReference>
<dbReference type="PROSITE" id="PS50249">
    <property type="entry name" value="MPN"/>
    <property type="match status" value="1"/>
</dbReference>
<feature type="domain" description="MPN" evidence="9">
    <location>
        <begin position="78"/>
        <end position="215"/>
    </location>
</feature>
<dbReference type="Proteomes" id="UP000054630">
    <property type="component" value="Unassembled WGS sequence"/>
</dbReference>
<dbReference type="SUPFAM" id="SSF102712">
    <property type="entry name" value="JAB1/MPN domain"/>
    <property type="match status" value="1"/>
</dbReference>
<keyword evidence="11" id="KW-1185">Reference proteome</keyword>
<feature type="region of interest" description="Disordered" evidence="8">
    <location>
        <begin position="377"/>
        <end position="415"/>
    </location>
</feature>
<name>A0A0V0SK35_9BILA</name>
<dbReference type="InterPro" id="IPR000555">
    <property type="entry name" value="JAMM/MPN+_dom"/>
</dbReference>
<keyword evidence="3" id="KW-0479">Metal-binding</keyword>
<dbReference type="Gene3D" id="3.40.140.10">
    <property type="entry name" value="Cytidine Deaminase, domain 2"/>
    <property type="match status" value="1"/>
</dbReference>
<organism evidence="10 11">
    <name type="scientific">Trichinella nelsoni</name>
    <dbReference type="NCBI Taxonomy" id="6336"/>
    <lineage>
        <taxon>Eukaryota</taxon>
        <taxon>Metazoa</taxon>
        <taxon>Ecdysozoa</taxon>
        <taxon>Nematoda</taxon>
        <taxon>Enoplea</taxon>
        <taxon>Dorylaimia</taxon>
        <taxon>Trichinellida</taxon>
        <taxon>Trichinellidae</taxon>
        <taxon>Trichinella</taxon>
    </lineage>
</organism>
<evidence type="ECO:0000256" key="4">
    <source>
        <dbReference type="ARBA" id="ARBA00022790"/>
    </source>
</evidence>
<reference evidence="10 11" key="1">
    <citation type="submission" date="2015-01" db="EMBL/GenBank/DDBJ databases">
        <title>Evolution of Trichinella species and genotypes.</title>
        <authorList>
            <person name="Korhonen P.K."/>
            <person name="Edoardo P."/>
            <person name="Giuseppe L.R."/>
            <person name="Gasser R.B."/>
        </authorList>
    </citation>
    <scope>NUCLEOTIDE SEQUENCE [LARGE SCALE GENOMIC DNA]</scope>
    <source>
        <strain evidence="10">ISS37</strain>
    </source>
</reference>
<keyword evidence="5" id="KW-0378">Hydrolase</keyword>
<sequence length="415" mass="46845">MQSVSRPLKYRSESLLGETAFLKKNLFEMTSRHGQSTSSEVPVIMRKGDELFADDNEFQNEMLRRSPWKKDPHYFKRVQMSTLTLMKISNHAQSGNGIEVMGLLLGKPMANTFVILDSFALPVEGTETRVNAHEQAYEYMVSYLNGKNMLGRMENVIGWYHSHPGYGCWLSGIDVDTQMLHQMYEEPFVAVVIDPCRTLCSGKVDIGAFRTYPEHYQPADDVTNYESIPMDKIKDFGVHCKRYYKLDIDYFSSSMDTRLLELMTKNNWINVLSTDNSRSDQHFATYQIRDLTNKLDELCSVDSPKARNDSIVGAKGAKANAESSSAVQLLRDVCHCSNELLASMFATSFKQQLFCNSGGVENTNEFSGTELSACEDELEEANDSNSIPSMDATKDNDDNEIAEQIPAERMDVVST</sequence>
<dbReference type="FunFam" id="3.40.140.10:FF:000003">
    <property type="entry name" value="COP9 signalosome complex subunit 5"/>
    <property type="match status" value="1"/>
</dbReference>
<dbReference type="EMBL" id="JYDL01000004">
    <property type="protein sequence ID" value="KRX27118.1"/>
    <property type="molecule type" value="Genomic_DNA"/>
</dbReference>
<dbReference type="InterPro" id="IPR037518">
    <property type="entry name" value="MPN"/>
</dbReference>
<evidence type="ECO:0000256" key="1">
    <source>
        <dbReference type="ARBA" id="ARBA00006008"/>
    </source>
</evidence>
<dbReference type="PANTHER" id="PTHR10410">
    <property type="entry name" value="EUKARYOTIC TRANSLATION INITIATION FACTOR 3 -RELATED"/>
    <property type="match status" value="1"/>
</dbReference>
<keyword evidence="4" id="KW-0736">Signalosome</keyword>